<keyword evidence="1" id="KW-0472">Membrane</keyword>
<dbReference type="RefSeq" id="WP_367769424.1">
    <property type="nucleotide sequence ID" value="NZ_JBFNXR010000019.1"/>
</dbReference>
<dbReference type="EMBL" id="JBFNXR010000019">
    <property type="protein sequence ID" value="MEW9854200.1"/>
    <property type="molecule type" value="Genomic_DNA"/>
</dbReference>
<keyword evidence="3" id="KW-1185">Reference proteome</keyword>
<name>A0ABV3R8E3_9SPHN</name>
<feature type="transmembrane region" description="Helical" evidence="1">
    <location>
        <begin position="220"/>
        <end position="237"/>
    </location>
</feature>
<evidence type="ECO:0000313" key="2">
    <source>
        <dbReference type="EMBL" id="MEW9854200.1"/>
    </source>
</evidence>
<evidence type="ECO:0000256" key="1">
    <source>
        <dbReference type="SAM" id="Phobius"/>
    </source>
</evidence>
<dbReference type="Pfam" id="PF06240">
    <property type="entry name" value="COXG"/>
    <property type="match status" value="1"/>
</dbReference>
<comment type="caution">
    <text evidence="2">The sequence shown here is derived from an EMBL/GenBank/DDBJ whole genome shotgun (WGS) entry which is preliminary data.</text>
</comment>
<sequence length="246" mass="24848">MRMTGEQAIAAGRREVWDALNDPAVLAQCIPGCQSLERDGDNSFVAVAEVKIGPIGARFKGRVELSDLDPPNGYTITGSGNAGIAGSAKGGAKVRLSDAPGGATLISYEVDAEVGGRMAQLGGPIIDATAKNLAGKFFAKFGEVVGASSDKAQAPGNGDAGRVDMPVSEAAINGTAAAPIGGGYAPIQPAAPAPLWGWVVALVLAVLTGFMLGRNYYHGVVALMVSILVILAAAAGYEAGRRGGRT</sequence>
<dbReference type="InterPro" id="IPR023393">
    <property type="entry name" value="START-like_dom_sf"/>
</dbReference>
<dbReference type="PANTHER" id="PTHR38588:SF1">
    <property type="entry name" value="BLL0334 PROTEIN"/>
    <property type="match status" value="1"/>
</dbReference>
<organism evidence="2 3">
    <name type="scientific">Novosphingobium rhizovicinum</name>
    <dbReference type="NCBI Taxonomy" id="3228928"/>
    <lineage>
        <taxon>Bacteria</taxon>
        <taxon>Pseudomonadati</taxon>
        <taxon>Pseudomonadota</taxon>
        <taxon>Alphaproteobacteria</taxon>
        <taxon>Sphingomonadales</taxon>
        <taxon>Sphingomonadaceae</taxon>
        <taxon>Novosphingobium</taxon>
    </lineage>
</organism>
<protein>
    <submittedName>
        <fullName evidence="2">CoxG family protein</fullName>
    </submittedName>
</protein>
<dbReference type="Proteomes" id="UP001556118">
    <property type="component" value="Unassembled WGS sequence"/>
</dbReference>
<dbReference type="CDD" id="cd05018">
    <property type="entry name" value="CoxG"/>
    <property type="match status" value="1"/>
</dbReference>
<dbReference type="PANTHER" id="PTHR38588">
    <property type="entry name" value="BLL0334 PROTEIN"/>
    <property type="match status" value="1"/>
</dbReference>
<evidence type="ECO:0000313" key="3">
    <source>
        <dbReference type="Proteomes" id="UP001556118"/>
    </source>
</evidence>
<gene>
    <name evidence="2" type="ORF">ABUH87_03260</name>
</gene>
<reference evidence="2 3" key="1">
    <citation type="submission" date="2024-06" db="EMBL/GenBank/DDBJ databases">
        <title>Novosphingobium rhizovicinus M1R2S20.</title>
        <authorList>
            <person name="Sun J.-Q."/>
        </authorList>
    </citation>
    <scope>NUCLEOTIDE SEQUENCE [LARGE SCALE GENOMIC DNA]</scope>
    <source>
        <strain evidence="2 3">M1R2S20</strain>
    </source>
</reference>
<keyword evidence="1" id="KW-1133">Transmembrane helix</keyword>
<proteinExistence type="predicted"/>
<dbReference type="SUPFAM" id="SSF55961">
    <property type="entry name" value="Bet v1-like"/>
    <property type="match status" value="1"/>
</dbReference>
<dbReference type="Gene3D" id="3.30.530.20">
    <property type="match status" value="1"/>
</dbReference>
<keyword evidence="1" id="KW-0812">Transmembrane</keyword>
<feature type="transmembrane region" description="Helical" evidence="1">
    <location>
        <begin position="195"/>
        <end position="213"/>
    </location>
</feature>
<accession>A0ABV3R8E3</accession>
<dbReference type="InterPro" id="IPR010419">
    <property type="entry name" value="CO_DH_gsu"/>
</dbReference>